<organism evidence="6 7">
    <name type="scientific">Rhizobium puerariae</name>
    <dbReference type="NCBI Taxonomy" id="1585791"/>
    <lineage>
        <taxon>Bacteria</taxon>
        <taxon>Pseudomonadati</taxon>
        <taxon>Pseudomonadota</taxon>
        <taxon>Alphaproteobacteria</taxon>
        <taxon>Hyphomicrobiales</taxon>
        <taxon>Rhizobiaceae</taxon>
        <taxon>Rhizobium/Agrobacterium group</taxon>
        <taxon>Rhizobium</taxon>
    </lineage>
</organism>
<evidence type="ECO:0000256" key="4">
    <source>
        <dbReference type="ARBA" id="ARBA00023163"/>
    </source>
</evidence>
<evidence type="ECO:0000256" key="2">
    <source>
        <dbReference type="ARBA" id="ARBA00023015"/>
    </source>
</evidence>
<feature type="domain" description="HTH lysR-type" evidence="5">
    <location>
        <begin position="6"/>
        <end position="63"/>
    </location>
</feature>
<dbReference type="Pfam" id="PF00126">
    <property type="entry name" value="HTH_1"/>
    <property type="match status" value="1"/>
</dbReference>
<name>A0ABV6AE72_9HYPH</name>
<dbReference type="InterPro" id="IPR010916">
    <property type="entry name" value="TonB_box_CS"/>
</dbReference>
<dbReference type="Gene3D" id="1.10.10.10">
    <property type="entry name" value="Winged helix-like DNA-binding domain superfamily/Winged helix DNA-binding domain"/>
    <property type="match status" value="1"/>
</dbReference>
<evidence type="ECO:0000256" key="1">
    <source>
        <dbReference type="ARBA" id="ARBA00009437"/>
    </source>
</evidence>
<dbReference type="InterPro" id="IPR005119">
    <property type="entry name" value="LysR_subst-bd"/>
</dbReference>
<evidence type="ECO:0000313" key="7">
    <source>
        <dbReference type="Proteomes" id="UP001589692"/>
    </source>
</evidence>
<sequence>MKRGRLPLTALRSFEVAGRLQSFTLAAEELHISQAAISRQVRELERRLGKALFERRHRQVSLTSDGEVLLALLTKAFDDVSALLDIIGGQSTSETLTVSAEPSFASAWLVRNLSAFRKEQPDIDVVLEADSRLTEFRTDQAVLAVRHSAHKTAWPRVESQRLVASNMIPVVAPGLMGTPCIGPSELLQFPLLHEESRDLWQSWFAAAGIDTSIKKGTVYTDGGLVLQAALQGEGVALLDDFFVQRDLEAGTLVQPFNLSISHGAYWLVARNFSELPKSATVFVKWLVGNFSDVQTDGQS</sequence>
<accession>A0ABV6AE72</accession>
<evidence type="ECO:0000256" key="3">
    <source>
        <dbReference type="ARBA" id="ARBA00023125"/>
    </source>
</evidence>
<dbReference type="PANTHER" id="PTHR30537:SF26">
    <property type="entry name" value="GLYCINE CLEAVAGE SYSTEM TRANSCRIPTIONAL ACTIVATOR"/>
    <property type="match status" value="1"/>
</dbReference>
<dbReference type="InterPro" id="IPR000847">
    <property type="entry name" value="LysR_HTH_N"/>
</dbReference>
<dbReference type="InterPro" id="IPR036388">
    <property type="entry name" value="WH-like_DNA-bd_sf"/>
</dbReference>
<dbReference type="CDD" id="cd08432">
    <property type="entry name" value="PBP2_GcdR_TrpI_HvrB_AmpR_like"/>
    <property type="match status" value="1"/>
</dbReference>
<dbReference type="InterPro" id="IPR058163">
    <property type="entry name" value="LysR-type_TF_proteobact-type"/>
</dbReference>
<evidence type="ECO:0000313" key="6">
    <source>
        <dbReference type="EMBL" id="MFB9948915.1"/>
    </source>
</evidence>
<keyword evidence="3" id="KW-0238">DNA-binding</keyword>
<dbReference type="EMBL" id="JBHMAA010000010">
    <property type="protein sequence ID" value="MFB9948915.1"/>
    <property type="molecule type" value="Genomic_DNA"/>
</dbReference>
<comment type="caution">
    <text evidence="6">The sequence shown here is derived from an EMBL/GenBank/DDBJ whole genome shotgun (WGS) entry which is preliminary data.</text>
</comment>
<evidence type="ECO:0000259" key="5">
    <source>
        <dbReference type="PROSITE" id="PS50931"/>
    </source>
</evidence>
<proteinExistence type="inferred from homology"/>
<dbReference type="SUPFAM" id="SSF53850">
    <property type="entry name" value="Periplasmic binding protein-like II"/>
    <property type="match status" value="1"/>
</dbReference>
<dbReference type="Pfam" id="PF03466">
    <property type="entry name" value="LysR_substrate"/>
    <property type="match status" value="1"/>
</dbReference>
<dbReference type="PRINTS" id="PR00039">
    <property type="entry name" value="HTHLYSR"/>
</dbReference>
<keyword evidence="4" id="KW-0804">Transcription</keyword>
<dbReference type="RefSeq" id="WP_377259066.1">
    <property type="nucleotide sequence ID" value="NZ_JBHMAA010000010.1"/>
</dbReference>
<dbReference type="Proteomes" id="UP001589692">
    <property type="component" value="Unassembled WGS sequence"/>
</dbReference>
<keyword evidence="2" id="KW-0805">Transcription regulation</keyword>
<reference evidence="6 7" key="1">
    <citation type="submission" date="2024-09" db="EMBL/GenBank/DDBJ databases">
        <authorList>
            <person name="Sun Q."/>
            <person name="Mori K."/>
        </authorList>
    </citation>
    <scope>NUCLEOTIDE SEQUENCE [LARGE SCALE GENOMIC DNA]</scope>
    <source>
        <strain evidence="6 7">TBRC 4938</strain>
    </source>
</reference>
<dbReference type="SUPFAM" id="SSF46785">
    <property type="entry name" value="Winged helix' DNA-binding domain"/>
    <property type="match status" value="1"/>
</dbReference>
<dbReference type="InterPro" id="IPR036390">
    <property type="entry name" value="WH_DNA-bd_sf"/>
</dbReference>
<dbReference type="PROSITE" id="PS50931">
    <property type="entry name" value="HTH_LYSR"/>
    <property type="match status" value="1"/>
</dbReference>
<protein>
    <submittedName>
        <fullName evidence="6">LysR substrate-binding domain-containing protein</fullName>
    </submittedName>
</protein>
<dbReference type="Gene3D" id="3.40.190.10">
    <property type="entry name" value="Periplasmic binding protein-like II"/>
    <property type="match status" value="2"/>
</dbReference>
<gene>
    <name evidence="6" type="ORF">ACFFP0_08650</name>
</gene>
<comment type="similarity">
    <text evidence="1">Belongs to the LysR transcriptional regulatory family.</text>
</comment>
<keyword evidence="7" id="KW-1185">Reference proteome</keyword>
<dbReference type="PROSITE" id="PS00430">
    <property type="entry name" value="TONB_DEPENDENT_REC_1"/>
    <property type="match status" value="1"/>
</dbReference>
<dbReference type="PANTHER" id="PTHR30537">
    <property type="entry name" value="HTH-TYPE TRANSCRIPTIONAL REGULATOR"/>
    <property type="match status" value="1"/>
</dbReference>